<organism evidence="1 2">
    <name type="scientific">Hibiscus sabdariffa</name>
    <name type="common">roselle</name>
    <dbReference type="NCBI Taxonomy" id="183260"/>
    <lineage>
        <taxon>Eukaryota</taxon>
        <taxon>Viridiplantae</taxon>
        <taxon>Streptophyta</taxon>
        <taxon>Embryophyta</taxon>
        <taxon>Tracheophyta</taxon>
        <taxon>Spermatophyta</taxon>
        <taxon>Magnoliopsida</taxon>
        <taxon>eudicotyledons</taxon>
        <taxon>Gunneridae</taxon>
        <taxon>Pentapetalae</taxon>
        <taxon>rosids</taxon>
        <taxon>malvids</taxon>
        <taxon>Malvales</taxon>
        <taxon>Malvaceae</taxon>
        <taxon>Malvoideae</taxon>
        <taxon>Hibiscus</taxon>
    </lineage>
</organism>
<evidence type="ECO:0000313" key="1">
    <source>
        <dbReference type="EMBL" id="KAK9027796.1"/>
    </source>
</evidence>
<keyword evidence="2" id="KW-1185">Reference proteome</keyword>
<name>A0ABR2SRA6_9ROSI</name>
<gene>
    <name evidence="1" type="ORF">V6N11_067619</name>
</gene>
<accession>A0ABR2SRA6</accession>
<comment type="caution">
    <text evidence="1">The sequence shown here is derived from an EMBL/GenBank/DDBJ whole genome shotgun (WGS) entry which is preliminary data.</text>
</comment>
<protein>
    <submittedName>
        <fullName evidence="1">Uncharacterized protein</fullName>
    </submittedName>
</protein>
<sequence length="129" mass="14306">MSPKQLGFFLPSISNPSNLFPSSQIPLESYCDLGGVVLPFQDAMSLSSSVWYGERKWKAMSGCGFRLASDYASVLGSDFFHKFPLLLNSAAMFFWKLHEFRSSSVLVEGSRSLSELESESEVETSEDKG</sequence>
<dbReference type="EMBL" id="JBBPBN010000012">
    <property type="protein sequence ID" value="KAK9027796.1"/>
    <property type="molecule type" value="Genomic_DNA"/>
</dbReference>
<dbReference type="Proteomes" id="UP001396334">
    <property type="component" value="Unassembled WGS sequence"/>
</dbReference>
<reference evidence="1 2" key="1">
    <citation type="journal article" date="2024" name="G3 (Bethesda)">
        <title>Genome assembly of Hibiscus sabdariffa L. provides insights into metabolisms of medicinal natural products.</title>
        <authorList>
            <person name="Kim T."/>
        </authorList>
    </citation>
    <scope>NUCLEOTIDE SEQUENCE [LARGE SCALE GENOMIC DNA]</scope>
    <source>
        <strain evidence="1">TK-2024</strain>
        <tissue evidence="1">Old leaves</tissue>
    </source>
</reference>
<evidence type="ECO:0000313" key="2">
    <source>
        <dbReference type="Proteomes" id="UP001396334"/>
    </source>
</evidence>
<proteinExistence type="predicted"/>